<sequence length="412" mass="43562">MGIDPAVASGLIDSARVIEPSEPSDAPPDVAGSLLAELAAGGDLVDEGGFSIDAGKALDKLRGFALADPHAYVLLLIEAAVLGGADPIEIELGAGVVSIELGPIEFSREELEQLFAAVFIDLSDADPVERRRRRALQKLAFACNAALSLEPKQIEIESGGQGSEGLHVRLSPEQKLGELESRKLVAGARVRVHHGAIASLAQVQSPEEALIRSHCAYSPAAIFIGDERISQGLRFALHVQLVPDELRFSPQVRKRTRITLDGAPIGLAGLRYSGNQPAVVSILTNGVLAERFELGSASRRAAPDFGAIVDVDLPKDLGQAKLLRGPEFTRVLDAIWAVHDKIAPAKFGDATGVASDQPAERSHEGIYLPMLILGIGTVLTMFGFGSGGWLMTLGLATAALGVVILLFRIPRN</sequence>
<keyword evidence="1" id="KW-0812">Transmembrane</keyword>
<feature type="transmembrane region" description="Helical" evidence="1">
    <location>
        <begin position="390"/>
        <end position="409"/>
    </location>
</feature>
<evidence type="ECO:0000313" key="2">
    <source>
        <dbReference type="EMBL" id="PRQ10087.1"/>
    </source>
</evidence>
<evidence type="ECO:0000256" key="1">
    <source>
        <dbReference type="SAM" id="Phobius"/>
    </source>
</evidence>
<dbReference type="Proteomes" id="UP000238823">
    <property type="component" value="Unassembled WGS sequence"/>
</dbReference>
<dbReference type="AlphaFoldDB" id="A0A2S9YYD2"/>
<gene>
    <name evidence="2" type="ORF">ENSA7_02930</name>
</gene>
<organism evidence="2 3">
    <name type="scientific">Enhygromyxa salina</name>
    <dbReference type="NCBI Taxonomy" id="215803"/>
    <lineage>
        <taxon>Bacteria</taxon>
        <taxon>Pseudomonadati</taxon>
        <taxon>Myxococcota</taxon>
        <taxon>Polyangia</taxon>
        <taxon>Nannocystales</taxon>
        <taxon>Nannocystaceae</taxon>
        <taxon>Enhygromyxa</taxon>
    </lineage>
</organism>
<dbReference type="EMBL" id="PVNL01000004">
    <property type="protein sequence ID" value="PRQ10087.1"/>
    <property type="molecule type" value="Genomic_DNA"/>
</dbReference>
<name>A0A2S9YYD2_9BACT</name>
<proteinExistence type="predicted"/>
<comment type="caution">
    <text evidence="2">The sequence shown here is derived from an EMBL/GenBank/DDBJ whole genome shotgun (WGS) entry which is preliminary data.</text>
</comment>
<evidence type="ECO:0000313" key="3">
    <source>
        <dbReference type="Proteomes" id="UP000238823"/>
    </source>
</evidence>
<accession>A0A2S9YYD2</accession>
<keyword evidence="1" id="KW-1133">Transmembrane helix</keyword>
<protein>
    <submittedName>
        <fullName evidence="2">Uncharacterized protein</fullName>
    </submittedName>
</protein>
<keyword evidence="1" id="KW-0472">Membrane</keyword>
<reference evidence="2 3" key="1">
    <citation type="submission" date="2018-03" db="EMBL/GenBank/DDBJ databases">
        <title>Draft Genome Sequences of the Obligatory Marine Myxobacteria Enhygromyxa salina SWB007.</title>
        <authorList>
            <person name="Poehlein A."/>
            <person name="Moghaddam J.A."/>
            <person name="Harms H."/>
            <person name="Alanjari M."/>
            <person name="Koenig G.M."/>
            <person name="Daniel R."/>
            <person name="Schaeberle T.F."/>
        </authorList>
    </citation>
    <scope>NUCLEOTIDE SEQUENCE [LARGE SCALE GENOMIC DNA]</scope>
    <source>
        <strain evidence="2 3">SWB007</strain>
    </source>
</reference>